<dbReference type="EMBL" id="JAATEN010000007">
    <property type="protein sequence ID" value="NJQ01217.1"/>
    <property type="molecule type" value="Genomic_DNA"/>
</dbReference>
<feature type="region of interest" description="Disordered" evidence="3">
    <location>
        <begin position="252"/>
        <end position="271"/>
    </location>
</feature>
<dbReference type="InterPro" id="IPR036291">
    <property type="entry name" value="NAD(P)-bd_dom_sf"/>
</dbReference>
<dbReference type="SUPFAM" id="SSF51735">
    <property type="entry name" value="NAD(P)-binding Rossmann-fold domains"/>
    <property type="match status" value="1"/>
</dbReference>
<organism evidence="4 5">
    <name type="scientific">Streptomyces zingiberis</name>
    <dbReference type="NCBI Taxonomy" id="2053010"/>
    <lineage>
        <taxon>Bacteria</taxon>
        <taxon>Bacillati</taxon>
        <taxon>Actinomycetota</taxon>
        <taxon>Actinomycetes</taxon>
        <taxon>Kitasatosporales</taxon>
        <taxon>Streptomycetaceae</taxon>
        <taxon>Streptomyces</taxon>
    </lineage>
</organism>
<dbReference type="PANTHER" id="PTHR44229">
    <property type="entry name" value="15-HYDROXYPROSTAGLANDIN DEHYDROGENASE [NAD(+)]"/>
    <property type="match status" value="1"/>
</dbReference>
<dbReference type="RefSeq" id="WP_168101811.1">
    <property type="nucleotide sequence ID" value="NZ_JAATEN010000007.1"/>
</dbReference>
<proteinExistence type="inferred from homology"/>
<accession>A0ABX1BU24</accession>
<comment type="caution">
    <text evidence="4">The sequence shown here is derived from an EMBL/GenBank/DDBJ whole genome shotgun (WGS) entry which is preliminary data.</text>
</comment>
<dbReference type="PANTHER" id="PTHR44229:SF4">
    <property type="entry name" value="15-HYDROXYPROSTAGLANDIN DEHYDROGENASE [NAD(+)]"/>
    <property type="match status" value="1"/>
</dbReference>
<keyword evidence="1" id="KW-0560">Oxidoreductase</keyword>
<evidence type="ECO:0000313" key="5">
    <source>
        <dbReference type="Proteomes" id="UP000695264"/>
    </source>
</evidence>
<dbReference type="PRINTS" id="PR00081">
    <property type="entry name" value="GDHRDH"/>
</dbReference>
<dbReference type="InterPro" id="IPR002347">
    <property type="entry name" value="SDR_fam"/>
</dbReference>
<evidence type="ECO:0000256" key="3">
    <source>
        <dbReference type="SAM" id="MobiDB-lite"/>
    </source>
</evidence>
<evidence type="ECO:0000256" key="1">
    <source>
        <dbReference type="ARBA" id="ARBA00023002"/>
    </source>
</evidence>
<dbReference type="Pfam" id="PF00106">
    <property type="entry name" value="adh_short"/>
    <property type="match status" value="1"/>
</dbReference>
<gene>
    <name evidence="4" type="ORF">HCK00_11900</name>
</gene>
<keyword evidence="5" id="KW-1185">Reference proteome</keyword>
<dbReference type="Gene3D" id="3.40.50.720">
    <property type="entry name" value="NAD(P)-binding Rossmann-like Domain"/>
    <property type="match status" value="1"/>
</dbReference>
<name>A0ABX1BU24_9ACTN</name>
<dbReference type="Proteomes" id="UP000695264">
    <property type="component" value="Unassembled WGS sequence"/>
</dbReference>
<evidence type="ECO:0000256" key="2">
    <source>
        <dbReference type="RuleBase" id="RU000363"/>
    </source>
</evidence>
<comment type="similarity">
    <text evidence="2">Belongs to the short-chain dehydrogenases/reductases (SDR) family.</text>
</comment>
<sequence>MSAAGEPPEGAAPPLTGRVAVVTGGASGLGRATALTLAAAGAQVVVADVDTAGGAETAERAGAGGHFLACDVSDPDANRALVEFAVERCGGVDLAVLNAGVATGCGIGEDFDLARYRRAMGVNLDGVVFGTHAVLPALRARGGGAIVATASLAGLTAVPFDPLYAANKHAVVGLARSLGPALAPEGIRFNAVCPGFAESRIIEPIRGLLAGQGVEIIPAETVAETVLRIATGGGSGECWFIQPGREPEPFRFRNVPGPGPGPGGRAAEPGG</sequence>
<reference evidence="4 5" key="1">
    <citation type="submission" date="2020-03" db="EMBL/GenBank/DDBJ databases">
        <title>WGS of actinomycetes isolated from Thailand.</title>
        <authorList>
            <person name="Thawai C."/>
        </authorList>
    </citation>
    <scope>NUCLEOTIDE SEQUENCE [LARGE SCALE GENOMIC DNA]</scope>
    <source>
        <strain evidence="4 5">PLAI 1-29</strain>
    </source>
</reference>
<protein>
    <submittedName>
        <fullName evidence="4">SDR family NAD(P)-dependent oxidoreductase</fullName>
    </submittedName>
</protein>
<dbReference type="PRINTS" id="PR00080">
    <property type="entry name" value="SDRFAMILY"/>
</dbReference>
<evidence type="ECO:0000313" key="4">
    <source>
        <dbReference type="EMBL" id="NJQ01217.1"/>
    </source>
</evidence>